<dbReference type="CDD" id="cd00093">
    <property type="entry name" value="HTH_XRE"/>
    <property type="match status" value="1"/>
</dbReference>
<dbReference type="Pfam" id="PF13560">
    <property type="entry name" value="HTH_31"/>
    <property type="match status" value="1"/>
</dbReference>
<comment type="caution">
    <text evidence="2">The sequence shown here is derived from an EMBL/GenBank/DDBJ whole genome shotgun (WGS) entry which is preliminary data.</text>
</comment>
<dbReference type="InterPro" id="IPR001387">
    <property type="entry name" value="Cro/C1-type_HTH"/>
</dbReference>
<gene>
    <name evidence="2" type="ORF">DF200_06530</name>
</gene>
<keyword evidence="3" id="KW-1185">Reference proteome</keyword>
<proteinExistence type="predicted"/>
<dbReference type="SMART" id="SM00530">
    <property type="entry name" value="HTH_XRE"/>
    <property type="match status" value="1"/>
</dbReference>
<feature type="domain" description="HTH cro/C1-type" evidence="1">
    <location>
        <begin position="31"/>
        <end position="91"/>
    </location>
</feature>
<dbReference type="Gene3D" id="1.10.260.40">
    <property type="entry name" value="lambda repressor-like DNA-binding domains"/>
    <property type="match status" value="1"/>
</dbReference>
<protein>
    <recommendedName>
        <fullName evidence="1">HTH cro/C1-type domain-containing protein</fullName>
    </recommendedName>
</protein>
<dbReference type="EMBL" id="QFFN01000015">
    <property type="protein sequence ID" value="PWG59682.1"/>
    <property type="molecule type" value="Genomic_DNA"/>
</dbReference>
<accession>A0A2U2MS66</accession>
<name>A0A2U2MS66_9BIFI</name>
<organism evidence="2 3">
    <name type="scientific">Bifidobacterium catulorum</name>
    <dbReference type="NCBI Taxonomy" id="1630173"/>
    <lineage>
        <taxon>Bacteria</taxon>
        <taxon>Bacillati</taxon>
        <taxon>Actinomycetota</taxon>
        <taxon>Actinomycetes</taxon>
        <taxon>Bifidobacteriales</taxon>
        <taxon>Bifidobacteriaceae</taxon>
        <taxon>Bifidobacterium</taxon>
    </lineage>
</organism>
<dbReference type="SUPFAM" id="SSF47413">
    <property type="entry name" value="lambda repressor-like DNA-binding domains"/>
    <property type="match status" value="1"/>
</dbReference>
<sequence length="217" mass="24845">MQDKERRAELAIGIFDDMAATVDNEYTGKELQKLRIAAGMTQSELARAMEDYGYNWSQATIWALETGERTLKLFEARDILKALNLPWEGEIDKLLMDYSPDGYQFSKDQALSAAVTPRKDIEKWAECYFDALINYFCTYSHLSESQREASQTILATFSPESYITLIRRVLKRTRENHGLQVLAEQPEIKKALTESLEKFLTEDDIDLILGNSPNKNA</sequence>
<dbReference type="RefSeq" id="WP_109137469.1">
    <property type="nucleotide sequence ID" value="NZ_QFFN01000015.1"/>
</dbReference>
<reference evidence="2 3" key="1">
    <citation type="journal article" date="2018" name="Int. J. Syst. Evol. Microbiol.">
        <title>Bifidobacterium catulorum sp. nov., a novel taxon from the faeces of the baby common marmoset (Callithrix jacchus).</title>
        <authorList>
            <person name="Modesto M."/>
            <person name="Michelini S."/>
            <person name="Oki K."/>
            <person name="Biavati B."/>
            <person name="Watanabe K."/>
            <person name="Mattarelli P."/>
        </authorList>
    </citation>
    <scope>NUCLEOTIDE SEQUENCE [LARGE SCALE GENOMIC DNA]</scope>
    <source>
        <strain evidence="2 3">MRM 8.19</strain>
    </source>
</reference>
<evidence type="ECO:0000313" key="3">
    <source>
        <dbReference type="Proteomes" id="UP000245753"/>
    </source>
</evidence>
<evidence type="ECO:0000259" key="1">
    <source>
        <dbReference type="PROSITE" id="PS50943"/>
    </source>
</evidence>
<dbReference type="Proteomes" id="UP000245753">
    <property type="component" value="Unassembled WGS sequence"/>
</dbReference>
<dbReference type="AlphaFoldDB" id="A0A2U2MS66"/>
<dbReference type="InterPro" id="IPR010982">
    <property type="entry name" value="Lambda_DNA-bd_dom_sf"/>
</dbReference>
<dbReference type="OrthoDB" id="4966872at2"/>
<dbReference type="PROSITE" id="PS50943">
    <property type="entry name" value="HTH_CROC1"/>
    <property type="match status" value="1"/>
</dbReference>
<dbReference type="GO" id="GO:0003677">
    <property type="term" value="F:DNA binding"/>
    <property type="evidence" value="ECO:0007669"/>
    <property type="project" value="InterPro"/>
</dbReference>
<evidence type="ECO:0000313" key="2">
    <source>
        <dbReference type="EMBL" id="PWG59682.1"/>
    </source>
</evidence>